<accession>A0A2N0QHU3</accession>
<feature type="transmembrane region" description="Helical" evidence="1">
    <location>
        <begin position="12"/>
        <end position="29"/>
    </location>
</feature>
<evidence type="ECO:0000256" key="1">
    <source>
        <dbReference type="SAM" id="Phobius"/>
    </source>
</evidence>
<dbReference type="AlphaFoldDB" id="A0A2N0QHU3"/>
<keyword evidence="1" id="KW-0472">Membrane</keyword>
<proteinExistence type="predicted"/>
<protein>
    <submittedName>
        <fullName evidence="2">Uncharacterized protein</fullName>
    </submittedName>
</protein>
<keyword evidence="1" id="KW-1133">Transmembrane helix</keyword>
<sequence length="60" mass="6915">EVPDKNYETVLTFFSFVSILFQILPWIWIKTISSDSVLGFLDFLISITLIFVNNLTSQVT</sequence>
<evidence type="ECO:0000313" key="3">
    <source>
        <dbReference type="Proteomes" id="UP000232688"/>
    </source>
</evidence>
<organism evidence="2 3">
    <name type="scientific">Rhizophagus irregularis</name>
    <dbReference type="NCBI Taxonomy" id="588596"/>
    <lineage>
        <taxon>Eukaryota</taxon>
        <taxon>Fungi</taxon>
        <taxon>Fungi incertae sedis</taxon>
        <taxon>Mucoromycota</taxon>
        <taxon>Glomeromycotina</taxon>
        <taxon>Glomeromycetes</taxon>
        <taxon>Glomerales</taxon>
        <taxon>Glomeraceae</taxon>
        <taxon>Rhizophagus</taxon>
    </lineage>
</organism>
<feature type="non-terminal residue" evidence="2">
    <location>
        <position position="1"/>
    </location>
</feature>
<dbReference type="VEuPathDB" id="FungiDB:RhiirA1_485780"/>
<reference evidence="2 3" key="2">
    <citation type="submission" date="2017-10" db="EMBL/GenBank/DDBJ databases">
        <title>Genome analyses suggest a sexual origin of heterokaryosis in a supposedly ancient asexual fungus.</title>
        <authorList>
            <person name="Corradi N."/>
            <person name="Sedzielewska K."/>
            <person name="Noel J."/>
            <person name="Charron P."/>
            <person name="Farinelli L."/>
            <person name="Marton T."/>
            <person name="Kruger M."/>
            <person name="Pelin A."/>
            <person name="Brachmann A."/>
            <person name="Corradi N."/>
        </authorList>
    </citation>
    <scope>NUCLEOTIDE SEQUENCE [LARGE SCALE GENOMIC DNA]</scope>
    <source>
        <strain evidence="2 3">A1</strain>
    </source>
</reference>
<evidence type="ECO:0000313" key="2">
    <source>
        <dbReference type="EMBL" id="PKC50626.1"/>
    </source>
</evidence>
<name>A0A2N0QHU3_9GLOM</name>
<gene>
    <name evidence="2" type="ORF">RhiirA1_485780</name>
</gene>
<dbReference type="Proteomes" id="UP000232688">
    <property type="component" value="Unassembled WGS sequence"/>
</dbReference>
<feature type="transmembrane region" description="Helical" evidence="1">
    <location>
        <begin position="36"/>
        <end position="55"/>
    </location>
</feature>
<keyword evidence="1" id="KW-0812">Transmembrane</keyword>
<reference evidence="2 3" key="1">
    <citation type="submission" date="2017-10" db="EMBL/GenBank/DDBJ databases">
        <title>Extensive intraspecific genome diversity in a model arbuscular mycorrhizal fungus.</title>
        <authorList>
            <person name="Chen E.C.H."/>
            <person name="Morin E."/>
            <person name="Baudet D."/>
            <person name="Noel J."/>
            <person name="Ndikumana S."/>
            <person name="Charron P."/>
            <person name="St-Onge C."/>
            <person name="Giorgi J."/>
            <person name="Grigoriev I.V."/>
            <person name="Roux C."/>
            <person name="Martin F.M."/>
            <person name="Corradi N."/>
        </authorList>
    </citation>
    <scope>NUCLEOTIDE SEQUENCE [LARGE SCALE GENOMIC DNA]</scope>
    <source>
        <strain evidence="2 3">A1</strain>
    </source>
</reference>
<comment type="caution">
    <text evidence="2">The sequence shown here is derived from an EMBL/GenBank/DDBJ whole genome shotgun (WGS) entry which is preliminary data.</text>
</comment>
<dbReference type="EMBL" id="LLXH01009457">
    <property type="protein sequence ID" value="PKC50626.1"/>
    <property type="molecule type" value="Genomic_DNA"/>
</dbReference>